<gene>
    <name evidence="1" type="ORF">V6N12_075759</name>
</gene>
<comment type="caution">
    <text evidence="1">The sequence shown here is derived from an EMBL/GenBank/DDBJ whole genome shotgun (WGS) entry which is preliminary data.</text>
</comment>
<dbReference type="Proteomes" id="UP001472677">
    <property type="component" value="Unassembled WGS sequence"/>
</dbReference>
<evidence type="ECO:0000313" key="2">
    <source>
        <dbReference type="Proteomes" id="UP001472677"/>
    </source>
</evidence>
<proteinExistence type="predicted"/>
<keyword evidence="2" id="KW-1185">Reference proteome</keyword>
<evidence type="ECO:0000313" key="1">
    <source>
        <dbReference type="EMBL" id="KAK8515733.1"/>
    </source>
</evidence>
<organism evidence="1 2">
    <name type="scientific">Hibiscus sabdariffa</name>
    <name type="common">roselle</name>
    <dbReference type="NCBI Taxonomy" id="183260"/>
    <lineage>
        <taxon>Eukaryota</taxon>
        <taxon>Viridiplantae</taxon>
        <taxon>Streptophyta</taxon>
        <taxon>Embryophyta</taxon>
        <taxon>Tracheophyta</taxon>
        <taxon>Spermatophyta</taxon>
        <taxon>Magnoliopsida</taxon>
        <taxon>eudicotyledons</taxon>
        <taxon>Gunneridae</taxon>
        <taxon>Pentapetalae</taxon>
        <taxon>rosids</taxon>
        <taxon>malvids</taxon>
        <taxon>Malvales</taxon>
        <taxon>Malvaceae</taxon>
        <taxon>Malvoideae</taxon>
        <taxon>Hibiscus</taxon>
    </lineage>
</organism>
<sequence>MEELFCEQLLGNGHLNEEEEEFLCEELLGRWELEEMVAVVVFAEKLLGNDERFEEADEASFFDILYFSSMENKRCREASIYRNRATMASPFLGPEIESLCNLTREKMNSERERGFSLSLQLIVLLKWHDIIGRLFFRILEVLLYAPQIRN</sequence>
<dbReference type="EMBL" id="JBBPBM010000063">
    <property type="protein sequence ID" value="KAK8515733.1"/>
    <property type="molecule type" value="Genomic_DNA"/>
</dbReference>
<accession>A0ABR2C8I8</accession>
<name>A0ABR2C8I8_9ROSI</name>
<protein>
    <submittedName>
        <fullName evidence="1">Uncharacterized protein</fullName>
    </submittedName>
</protein>
<reference evidence="1 2" key="1">
    <citation type="journal article" date="2024" name="G3 (Bethesda)">
        <title>Genome assembly of Hibiscus sabdariffa L. provides insights into metabolisms of medicinal natural products.</title>
        <authorList>
            <person name="Kim T."/>
        </authorList>
    </citation>
    <scope>NUCLEOTIDE SEQUENCE [LARGE SCALE GENOMIC DNA]</scope>
    <source>
        <strain evidence="1">TK-2024</strain>
        <tissue evidence="1">Old leaves</tissue>
    </source>
</reference>